<dbReference type="SUPFAM" id="SSF55931">
    <property type="entry name" value="Glutamine synthetase/guanido kinase"/>
    <property type="match status" value="1"/>
</dbReference>
<organism evidence="5 6">
    <name type="scientific">Rhodopirellula halodulae</name>
    <dbReference type="NCBI Taxonomy" id="2894198"/>
    <lineage>
        <taxon>Bacteria</taxon>
        <taxon>Pseudomonadati</taxon>
        <taxon>Planctomycetota</taxon>
        <taxon>Planctomycetia</taxon>
        <taxon>Pirellulales</taxon>
        <taxon>Pirellulaceae</taxon>
        <taxon>Rhodopirellula</taxon>
    </lineage>
</organism>
<dbReference type="Gene3D" id="3.30.590.20">
    <property type="match status" value="1"/>
</dbReference>
<evidence type="ECO:0000256" key="1">
    <source>
        <dbReference type="ARBA" id="ARBA00022598"/>
    </source>
</evidence>
<dbReference type="NCBIfam" id="TIGR02050">
    <property type="entry name" value="gshA_cyan_rel"/>
    <property type="match status" value="1"/>
</dbReference>
<keyword evidence="1 4" id="KW-0436">Ligase</keyword>
<dbReference type="PANTHER" id="PTHR36510">
    <property type="entry name" value="GLUTAMATE--CYSTEINE LIGASE 2-RELATED"/>
    <property type="match status" value="1"/>
</dbReference>
<protein>
    <recommendedName>
        <fullName evidence="4">Putative glutamate--cysteine ligase 2</fullName>
        <ecNumber evidence="4">6.3.2.2</ecNumber>
    </recommendedName>
    <alternativeName>
        <fullName evidence="4">Gamma-glutamylcysteine synthetase 2</fullName>
        <shortName evidence="4">GCS 2</shortName>
        <shortName evidence="4">Gamma-GCS 2</shortName>
    </alternativeName>
</protein>
<dbReference type="EC" id="6.3.2.2" evidence="4"/>
<dbReference type="Pfam" id="PF04107">
    <property type="entry name" value="GCS2"/>
    <property type="match status" value="1"/>
</dbReference>
<dbReference type="InterPro" id="IPR050141">
    <property type="entry name" value="GCL_type2/YbdK_subfam"/>
</dbReference>
<evidence type="ECO:0000313" key="5">
    <source>
        <dbReference type="EMBL" id="MCC9642037.1"/>
    </source>
</evidence>
<keyword evidence="6" id="KW-1185">Reference proteome</keyword>
<evidence type="ECO:0000256" key="2">
    <source>
        <dbReference type="ARBA" id="ARBA00022741"/>
    </source>
</evidence>
<dbReference type="GO" id="GO:0016874">
    <property type="term" value="F:ligase activity"/>
    <property type="evidence" value="ECO:0007669"/>
    <property type="project" value="UniProtKB-KW"/>
</dbReference>
<dbReference type="InterPro" id="IPR014746">
    <property type="entry name" value="Gln_synth/guanido_kin_cat_dom"/>
</dbReference>
<evidence type="ECO:0000256" key="4">
    <source>
        <dbReference type="HAMAP-Rule" id="MF_01609"/>
    </source>
</evidence>
<dbReference type="RefSeq" id="WP_230272643.1">
    <property type="nucleotide sequence ID" value="NZ_JAJKFW010000014.1"/>
</dbReference>
<evidence type="ECO:0000256" key="3">
    <source>
        <dbReference type="ARBA" id="ARBA00022840"/>
    </source>
</evidence>
<dbReference type="InterPro" id="IPR011793">
    <property type="entry name" value="YbdK"/>
</dbReference>
<keyword evidence="2 4" id="KW-0547">Nucleotide-binding</keyword>
<sequence length="372" mass="41698">MNYVIPTVGVEEEYQLVDPKDGSLIPNCKQVMQTIRRSGGEEKAHSEIQHELHLNQIEMASEVCESLEQVRDTLNQTRLMLVDAARTNESELAAAGTNPLPVPEDDALTPKDRYQAMTDRYQQIARDLFIFGCHVHVAMDDQDLGIRVMNRCRRWLPILQAITANSPFWNGVDTGYASYRRELWAQWPMAGPPAHFDSLSDYQDCVDQLIRSGAIKDESFLYWDIRLPTRVPTIEFRAADVMTTVEETVGYVGLIRAIVMHAMDAERRAIDFQPIRPSVLSYAIWHAARYGMTEDLVDAESCEKVLAGELLDRTMDVLAPALKATGEAGPVEHFANRLLSDGTGADRQRRGSDLSKIVSQVVAETVPNVIPA</sequence>
<comment type="similarity">
    <text evidence="4">Belongs to the glutamate--cysteine ligase type 2 family. YbdK subfamily.</text>
</comment>
<keyword evidence="3 4" id="KW-0067">ATP-binding</keyword>
<accession>A0ABS8NGG5</accession>
<evidence type="ECO:0000313" key="6">
    <source>
        <dbReference type="Proteomes" id="UP001430306"/>
    </source>
</evidence>
<dbReference type="InterPro" id="IPR006336">
    <property type="entry name" value="GCS2"/>
</dbReference>
<comment type="catalytic activity">
    <reaction evidence="4">
        <text>L-cysteine + L-glutamate + ATP = gamma-L-glutamyl-L-cysteine + ADP + phosphate + H(+)</text>
        <dbReference type="Rhea" id="RHEA:13285"/>
        <dbReference type="ChEBI" id="CHEBI:15378"/>
        <dbReference type="ChEBI" id="CHEBI:29985"/>
        <dbReference type="ChEBI" id="CHEBI:30616"/>
        <dbReference type="ChEBI" id="CHEBI:35235"/>
        <dbReference type="ChEBI" id="CHEBI:43474"/>
        <dbReference type="ChEBI" id="CHEBI:58173"/>
        <dbReference type="ChEBI" id="CHEBI:456216"/>
        <dbReference type="EC" id="6.3.2.2"/>
    </reaction>
</comment>
<dbReference type="NCBIfam" id="NF010041">
    <property type="entry name" value="PRK13517.1-1"/>
    <property type="match status" value="1"/>
</dbReference>
<dbReference type="PANTHER" id="PTHR36510:SF1">
    <property type="entry name" value="GLUTAMATE--CYSTEINE LIGASE 2-RELATED"/>
    <property type="match status" value="1"/>
</dbReference>
<gene>
    <name evidence="5" type="ORF">LOC71_07100</name>
</gene>
<name>A0ABS8NGG5_9BACT</name>
<comment type="caution">
    <text evidence="5">The sequence shown here is derived from an EMBL/GenBank/DDBJ whole genome shotgun (WGS) entry which is preliminary data.</text>
</comment>
<dbReference type="EMBL" id="JAJKFW010000014">
    <property type="protein sequence ID" value="MCC9642037.1"/>
    <property type="molecule type" value="Genomic_DNA"/>
</dbReference>
<dbReference type="HAMAP" id="MF_01609">
    <property type="entry name" value="Glu_cys_ligase_2"/>
    <property type="match status" value="1"/>
</dbReference>
<dbReference type="Proteomes" id="UP001430306">
    <property type="component" value="Unassembled WGS sequence"/>
</dbReference>
<comment type="function">
    <text evidence="4">ATP-dependent carboxylate-amine ligase which exhibits weak glutamate--cysteine ligase activity.</text>
</comment>
<proteinExistence type="inferred from homology"/>
<reference evidence="5" key="1">
    <citation type="submission" date="2021-11" db="EMBL/GenBank/DDBJ databases">
        <title>Genome sequence.</title>
        <authorList>
            <person name="Sun Q."/>
        </authorList>
    </citation>
    <scope>NUCLEOTIDE SEQUENCE</scope>
    <source>
        <strain evidence="5">JC740</strain>
    </source>
</reference>